<dbReference type="EMBL" id="JAHRHJ020000009">
    <property type="protein sequence ID" value="KAH9300975.1"/>
    <property type="molecule type" value="Genomic_DNA"/>
</dbReference>
<accession>A0AA38CIB4</accession>
<dbReference type="Proteomes" id="UP000824469">
    <property type="component" value="Unassembled WGS sequence"/>
</dbReference>
<sequence>RFLFFAESPRTHAPPAPRTTQTGQFQSPQLARTAIGWSQSPQQRNGGLSLLANAGHAHSSFTRDRRTPPSRGSLLHALFAPAMSFHGFPRRDRHFPHAQRTSNEFPRVSTAGQAKARTAKEMATVATVYLSSFTHQQK</sequence>
<dbReference type="AlphaFoldDB" id="A0AA38CIB4"/>
<keyword evidence="3" id="KW-1185">Reference proteome</keyword>
<name>A0AA38CIB4_TAXCH</name>
<feature type="region of interest" description="Disordered" evidence="1">
    <location>
        <begin position="90"/>
        <end position="113"/>
    </location>
</feature>
<evidence type="ECO:0000256" key="1">
    <source>
        <dbReference type="SAM" id="MobiDB-lite"/>
    </source>
</evidence>
<reference evidence="2 3" key="1">
    <citation type="journal article" date="2021" name="Nat. Plants">
        <title>The Taxus genome provides insights into paclitaxel biosynthesis.</title>
        <authorList>
            <person name="Xiong X."/>
            <person name="Gou J."/>
            <person name="Liao Q."/>
            <person name="Li Y."/>
            <person name="Zhou Q."/>
            <person name="Bi G."/>
            <person name="Li C."/>
            <person name="Du R."/>
            <person name="Wang X."/>
            <person name="Sun T."/>
            <person name="Guo L."/>
            <person name="Liang H."/>
            <person name="Lu P."/>
            <person name="Wu Y."/>
            <person name="Zhang Z."/>
            <person name="Ro D.K."/>
            <person name="Shang Y."/>
            <person name="Huang S."/>
            <person name="Yan J."/>
        </authorList>
    </citation>
    <scope>NUCLEOTIDE SEQUENCE [LARGE SCALE GENOMIC DNA]</scope>
    <source>
        <strain evidence="2">Ta-2019</strain>
    </source>
</reference>
<feature type="region of interest" description="Disordered" evidence="1">
    <location>
        <begin position="1"/>
        <end position="24"/>
    </location>
</feature>
<feature type="non-terminal residue" evidence="2">
    <location>
        <position position="138"/>
    </location>
</feature>
<evidence type="ECO:0000313" key="3">
    <source>
        <dbReference type="Proteomes" id="UP000824469"/>
    </source>
</evidence>
<evidence type="ECO:0000313" key="2">
    <source>
        <dbReference type="EMBL" id="KAH9300975.1"/>
    </source>
</evidence>
<organism evidence="2 3">
    <name type="scientific">Taxus chinensis</name>
    <name type="common">Chinese yew</name>
    <name type="synonym">Taxus wallichiana var. chinensis</name>
    <dbReference type="NCBI Taxonomy" id="29808"/>
    <lineage>
        <taxon>Eukaryota</taxon>
        <taxon>Viridiplantae</taxon>
        <taxon>Streptophyta</taxon>
        <taxon>Embryophyta</taxon>
        <taxon>Tracheophyta</taxon>
        <taxon>Spermatophyta</taxon>
        <taxon>Pinopsida</taxon>
        <taxon>Pinidae</taxon>
        <taxon>Conifers II</taxon>
        <taxon>Cupressales</taxon>
        <taxon>Taxaceae</taxon>
        <taxon>Taxus</taxon>
    </lineage>
</organism>
<comment type="caution">
    <text evidence="2">The sequence shown here is derived from an EMBL/GenBank/DDBJ whole genome shotgun (WGS) entry which is preliminary data.</text>
</comment>
<protein>
    <submittedName>
        <fullName evidence="2">Uncharacterized protein</fullName>
    </submittedName>
</protein>
<gene>
    <name evidence="2" type="ORF">KI387_012558</name>
</gene>
<proteinExistence type="predicted"/>
<feature type="non-terminal residue" evidence="2">
    <location>
        <position position="1"/>
    </location>
</feature>